<feature type="transmembrane region" description="Helical" evidence="1">
    <location>
        <begin position="71"/>
        <end position="89"/>
    </location>
</feature>
<dbReference type="PANTHER" id="PTHR40031:SF1">
    <property type="entry name" value="MEMBRANE-BOUND METAL-DEPENDENT HYDROLASE"/>
    <property type="match status" value="1"/>
</dbReference>
<accession>A0A841TH42</accession>
<dbReference type="RefSeq" id="WP_185179540.1">
    <property type="nucleotide sequence ID" value="NZ_CBCSEP010000010.1"/>
</dbReference>
<dbReference type="AlphaFoldDB" id="A0A841TH42"/>
<reference evidence="2 3" key="1">
    <citation type="submission" date="2020-08" db="EMBL/GenBank/DDBJ databases">
        <title>Cohnella phylogeny.</title>
        <authorList>
            <person name="Dunlap C."/>
        </authorList>
    </citation>
    <scope>NUCLEOTIDE SEQUENCE [LARGE SCALE GENOMIC DNA]</scope>
    <source>
        <strain evidence="2 3">DSM 103658</strain>
    </source>
</reference>
<sequence>MDSGTHLMFGLGLGGLALADPAIATHPDGPVAILIGTILGSQAPDADMLLRFKSNADYIRNHRGWSHSIPAQIGWAALITLAVSLLFRGVPWGHLAAWILLAVVLHVTTDLFNSYGTQGFRPFTKKWIAFSSIHVFDPAIFASHALAVLLWLSGLADPRAIFPVLYAFVVLYIAWRTWVHRRLLSQLPKKDPDWREGDRYKLLSTLSMFRWNVVKLSQDNRYSIGEWENSTLRWVDRTRCDDHPAIEASKSSKDVQALLNLTPCPCGHVRIYSWGYEVRWEDIRYRYRRQYPFVAVVLMDANYVPLQSYVGWLSDDRLEKRLRMNTY</sequence>
<proteinExistence type="predicted"/>
<keyword evidence="3" id="KW-1185">Reference proteome</keyword>
<dbReference type="GO" id="GO:0016787">
    <property type="term" value="F:hydrolase activity"/>
    <property type="evidence" value="ECO:0007669"/>
    <property type="project" value="UniProtKB-KW"/>
</dbReference>
<keyword evidence="2" id="KW-0378">Hydrolase</keyword>
<comment type="caution">
    <text evidence="2">The sequence shown here is derived from an EMBL/GenBank/DDBJ whole genome shotgun (WGS) entry which is preliminary data.</text>
</comment>
<organism evidence="2 3">
    <name type="scientific">Cohnella lubricantis</name>
    <dbReference type="NCBI Taxonomy" id="2163172"/>
    <lineage>
        <taxon>Bacteria</taxon>
        <taxon>Bacillati</taxon>
        <taxon>Bacillota</taxon>
        <taxon>Bacilli</taxon>
        <taxon>Bacillales</taxon>
        <taxon>Paenibacillaceae</taxon>
        <taxon>Cohnella</taxon>
    </lineage>
</organism>
<dbReference type="EMBL" id="JACJVN010000053">
    <property type="protein sequence ID" value="MBB6678267.1"/>
    <property type="molecule type" value="Genomic_DNA"/>
</dbReference>
<protein>
    <submittedName>
        <fullName evidence="2">Metal-dependent hydrolase</fullName>
    </submittedName>
</protein>
<feature type="transmembrane region" description="Helical" evidence="1">
    <location>
        <begin position="95"/>
        <end position="115"/>
    </location>
</feature>
<evidence type="ECO:0000313" key="3">
    <source>
        <dbReference type="Proteomes" id="UP000574133"/>
    </source>
</evidence>
<name>A0A841TH42_9BACL</name>
<keyword evidence="1" id="KW-0472">Membrane</keyword>
<evidence type="ECO:0000256" key="1">
    <source>
        <dbReference type="SAM" id="Phobius"/>
    </source>
</evidence>
<feature type="transmembrane region" description="Helical" evidence="1">
    <location>
        <begin position="127"/>
        <end position="154"/>
    </location>
</feature>
<keyword evidence="1" id="KW-0812">Transmembrane</keyword>
<gene>
    <name evidence="2" type="ORF">H4Q31_13245</name>
</gene>
<dbReference type="PANTHER" id="PTHR40031">
    <property type="entry name" value="HYPOTHETICAL MEMBRANE SPANNING PROTEIN"/>
    <property type="match status" value="1"/>
</dbReference>
<keyword evidence="1" id="KW-1133">Transmembrane helix</keyword>
<evidence type="ECO:0000313" key="2">
    <source>
        <dbReference type="EMBL" id="MBB6678267.1"/>
    </source>
</evidence>
<feature type="transmembrane region" description="Helical" evidence="1">
    <location>
        <begin position="160"/>
        <end position="179"/>
    </location>
</feature>
<dbReference type="InterPro" id="IPR053170">
    <property type="entry name" value="Transcription_regulator"/>
</dbReference>
<dbReference type="Pfam" id="PF04307">
    <property type="entry name" value="YdjM"/>
    <property type="match status" value="1"/>
</dbReference>
<dbReference type="Proteomes" id="UP000574133">
    <property type="component" value="Unassembled WGS sequence"/>
</dbReference>
<dbReference type="InterPro" id="IPR007404">
    <property type="entry name" value="YdjM-like"/>
</dbReference>